<dbReference type="InterPro" id="IPR050950">
    <property type="entry name" value="HTH-type_LysR_regulators"/>
</dbReference>
<accession>A0ABV2Q6H2</accession>
<dbReference type="EMBL" id="JBEPSH010000002">
    <property type="protein sequence ID" value="MET4576178.1"/>
    <property type="molecule type" value="Genomic_DNA"/>
</dbReference>
<keyword evidence="2" id="KW-0805">Transcription regulation</keyword>
<protein>
    <submittedName>
        <fullName evidence="6">LysR family nitrogen assimilation transcriptional regulator</fullName>
    </submittedName>
</protein>
<evidence type="ECO:0000259" key="5">
    <source>
        <dbReference type="PROSITE" id="PS50931"/>
    </source>
</evidence>
<keyword evidence="7" id="KW-1185">Reference proteome</keyword>
<reference evidence="6 7" key="1">
    <citation type="submission" date="2024-06" db="EMBL/GenBank/DDBJ databases">
        <title>Sorghum-associated microbial communities from plants grown in Nebraska, USA.</title>
        <authorList>
            <person name="Schachtman D."/>
        </authorList>
    </citation>
    <scope>NUCLEOTIDE SEQUENCE [LARGE SCALE GENOMIC DNA]</scope>
    <source>
        <strain evidence="6 7">2709</strain>
    </source>
</reference>
<dbReference type="Proteomes" id="UP001549320">
    <property type="component" value="Unassembled WGS sequence"/>
</dbReference>
<dbReference type="Gene3D" id="3.40.190.10">
    <property type="entry name" value="Periplasmic binding protein-like II"/>
    <property type="match status" value="2"/>
</dbReference>
<keyword evidence="3" id="KW-0238">DNA-binding</keyword>
<dbReference type="Pfam" id="PF03466">
    <property type="entry name" value="LysR_substrate"/>
    <property type="match status" value="1"/>
</dbReference>
<proteinExistence type="inferred from homology"/>
<name>A0ABV2Q6H2_9BURK</name>
<dbReference type="RefSeq" id="WP_354442110.1">
    <property type="nucleotide sequence ID" value="NZ_JBEPSH010000002.1"/>
</dbReference>
<dbReference type="InterPro" id="IPR036390">
    <property type="entry name" value="WH_DNA-bd_sf"/>
</dbReference>
<dbReference type="PROSITE" id="PS50931">
    <property type="entry name" value="HTH_LYSR"/>
    <property type="match status" value="1"/>
</dbReference>
<dbReference type="PANTHER" id="PTHR30419">
    <property type="entry name" value="HTH-TYPE TRANSCRIPTIONAL REGULATOR YBHD"/>
    <property type="match status" value="1"/>
</dbReference>
<feature type="domain" description="HTH lysR-type" evidence="5">
    <location>
        <begin position="13"/>
        <end position="70"/>
    </location>
</feature>
<dbReference type="InterPro" id="IPR005119">
    <property type="entry name" value="LysR_subst-bd"/>
</dbReference>
<comment type="similarity">
    <text evidence="1">Belongs to the LysR transcriptional regulatory family.</text>
</comment>
<evidence type="ECO:0000256" key="1">
    <source>
        <dbReference type="ARBA" id="ARBA00009437"/>
    </source>
</evidence>
<dbReference type="InterPro" id="IPR036388">
    <property type="entry name" value="WH-like_DNA-bd_sf"/>
</dbReference>
<dbReference type="PRINTS" id="PR00039">
    <property type="entry name" value="HTHLYSR"/>
</dbReference>
<organism evidence="6 7">
    <name type="scientific">Ottowia thiooxydans</name>
    <dbReference type="NCBI Taxonomy" id="219182"/>
    <lineage>
        <taxon>Bacteria</taxon>
        <taxon>Pseudomonadati</taxon>
        <taxon>Pseudomonadota</taxon>
        <taxon>Betaproteobacteria</taxon>
        <taxon>Burkholderiales</taxon>
        <taxon>Comamonadaceae</taxon>
        <taxon>Ottowia</taxon>
    </lineage>
</organism>
<evidence type="ECO:0000256" key="2">
    <source>
        <dbReference type="ARBA" id="ARBA00023015"/>
    </source>
</evidence>
<dbReference type="Gene3D" id="1.10.10.10">
    <property type="entry name" value="Winged helix-like DNA-binding domain superfamily/Winged helix DNA-binding domain"/>
    <property type="match status" value="1"/>
</dbReference>
<gene>
    <name evidence="6" type="ORF">ABIE13_001278</name>
</gene>
<dbReference type="InterPro" id="IPR000847">
    <property type="entry name" value="LysR_HTH_N"/>
</dbReference>
<comment type="caution">
    <text evidence="6">The sequence shown here is derived from an EMBL/GenBank/DDBJ whole genome shotgun (WGS) entry which is preliminary data.</text>
</comment>
<evidence type="ECO:0000313" key="6">
    <source>
        <dbReference type="EMBL" id="MET4576178.1"/>
    </source>
</evidence>
<evidence type="ECO:0000256" key="3">
    <source>
        <dbReference type="ARBA" id="ARBA00023125"/>
    </source>
</evidence>
<dbReference type="Pfam" id="PF00126">
    <property type="entry name" value="HTH_1"/>
    <property type="match status" value="1"/>
</dbReference>
<sequence length="318" mass="34271">MPVWHRVIQGACMELRQLRYFVEVASAGSINSAATRLGIAQSAVSRQVTELEKELGVLLLRRHREGISLTPGGEKVIRGATAILGAMEALIEDVRTDGDELLSVRMGMPPSVSPLLVDAISLTLRNAPVPMSVQLVEGSSFWLQQRLDAGDLACAVLTNGRSSRTVSSTPLWRESLFLLGPHDSPLRGRKSCKLADISAIPLTLTPAPDTTRLVINAAFASAGLQPLVVQEHEAMTLLTNQLATRSAYTILSRTVVVHLQKQLGLIAIPIKGLTVDRVFSVRRGALPTRAVGKVVGVLRDAARQRYSNDKSIVVSQAP</sequence>
<dbReference type="SUPFAM" id="SSF46785">
    <property type="entry name" value="Winged helix' DNA-binding domain"/>
    <property type="match status" value="1"/>
</dbReference>
<evidence type="ECO:0000256" key="4">
    <source>
        <dbReference type="ARBA" id="ARBA00023163"/>
    </source>
</evidence>
<keyword evidence="4" id="KW-0804">Transcription</keyword>
<evidence type="ECO:0000313" key="7">
    <source>
        <dbReference type="Proteomes" id="UP001549320"/>
    </source>
</evidence>
<dbReference type="SUPFAM" id="SSF53850">
    <property type="entry name" value="Periplasmic binding protein-like II"/>
    <property type="match status" value="1"/>
</dbReference>